<reference evidence="10" key="2">
    <citation type="submission" date="2025-08" db="UniProtKB">
        <authorList>
            <consortium name="Ensembl"/>
        </authorList>
    </citation>
    <scope>IDENTIFICATION</scope>
</reference>
<comment type="subunit">
    <text evidence="7">Alpha-beta TR is a heterodimer composed of an alpha and beta chain; disulfide-linked. The alpha-beta TR is associated with the transmembrane signaling CD3 coreceptor proteins to form the TR-CD3 (TcR or TCR). The assembly of alpha-beta TR heterodimers with CD3 occurs in the endoplasmic reticulum where a single alpha-beta TR heterodimer associates with one CD3D-CD3E heterodimer, one CD3G-CD3E heterodimer and one CD247 homodimer forming a stable octameric structure. CD3D-CD3E and CD3G-CD3E heterodimers preferentially associate with TR alpha and TR beta chains, respectively. The association of the CD247 homodimer is the last step of TcR assembly in the endoplasmic reticulum and is required for transport to the cell surface.</text>
</comment>
<evidence type="ECO:0000256" key="1">
    <source>
        <dbReference type="ARBA" id="ARBA00004236"/>
    </source>
</evidence>
<evidence type="ECO:0000313" key="10">
    <source>
        <dbReference type="Ensembl" id="ENSEASP00005062740.1"/>
    </source>
</evidence>
<keyword evidence="8" id="KW-1279">T cell receptor</keyword>
<dbReference type="Pfam" id="PF07686">
    <property type="entry name" value="V-set"/>
    <property type="match status" value="1"/>
</dbReference>
<evidence type="ECO:0000313" key="11">
    <source>
        <dbReference type="Proteomes" id="UP000694387"/>
    </source>
</evidence>
<dbReference type="InterPro" id="IPR013783">
    <property type="entry name" value="Ig-like_fold"/>
</dbReference>
<dbReference type="GeneTree" id="ENSGT00940000162840"/>
<evidence type="ECO:0000256" key="2">
    <source>
        <dbReference type="ARBA" id="ARBA00022475"/>
    </source>
</evidence>
<keyword evidence="8" id="KW-1064">Adaptive immunity</keyword>
<accession>A0A9L0KBI7</accession>
<evidence type="ECO:0000259" key="9">
    <source>
        <dbReference type="PROSITE" id="PS50835"/>
    </source>
</evidence>
<keyword evidence="2" id="KW-1003">Cell membrane</keyword>
<dbReference type="PANTHER" id="PTHR19339">
    <property type="entry name" value="T CELL RECEPTOR ALPHA VARIABLE 39"/>
    <property type="match status" value="1"/>
</dbReference>
<reference evidence="10 11" key="1">
    <citation type="journal article" date="2020" name="Nat. Commun.">
        <title>Donkey genomes provide new insights into domestication and selection for coat color.</title>
        <authorList>
            <person name="Wang"/>
            <person name="C."/>
            <person name="Li"/>
            <person name="H."/>
            <person name="Guo"/>
            <person name="Y."/>
            <person name="Huang"/>
            <person name="J."/>
            <person name="Sun"/>
            <person name="Y."/>
            <person name="Min"/>
            <person name="J."/>
            <person name="Wang"/>
            <person name="J."/>
            <person name="Fang"/>
            <person name="X."/>
            <person name="Zhao"/>
            <person name="Z."/>
            <person name="Wang"/>
            <person name="S."/>
            <person name="Zhang"/>
            <person name="Y."/>
            <person name="Liu"/>
            <person name="Q."/>
            <person name="Jiang"/>
            <person name="Q."/>
            <person name="Wang"/>
            <person name="X."/>
            <person name="Guo"/>
            <person name="Y."/>
            <person name="Yang"/>
            <person name="C."/>
            <person name="Wang"/>
            <person name="Y."/>
            <person name="Tian"/>
            <person name="F."/>
            <person name="Zhuang"/>
            <person name="G."/>
            <person name="Fan"/>
            <person name="Y."/>
            <person name="Gao"/>
            <person name="Q."/>
            <person name="Li"/>
            <person name="Y."/>
            <person name="Ju"/>
            <person name="Z."/>
            <person name="Li"/>
            <person name="J."/>
            <person name="Li"/>
            <person name="R."/>
            <person name="Hou"/>
            <person name="M."/>
            <person name="Yang"/>
            <person name="G."/>
            <person name="Liu"/>
            <person name="G."/>
            <person name="Liu"/>
            <person name="W."/>
            <person name="Guo"/>
            <person name="J."/>
            <person name="Pan"/>
            <person name="S."/>
            <person name="Fan"/>
            <person name="G."/>
            <person name="Zhang"/>
            <person name="W."/>
            <person name="Zhang"/>
            <person name="R."/>
            <person name="Yu"/>
            <person name="J."/>
            <person name="Zhang"/>
            <person name="X."/>
            <person name="Yin"/>
            <person name="Q."/>
            <person name="Ji"/>
            <person name="C."/>
            <person name="Jin"/>
            <person name="Y."/>
            <person name="Yue"/>
            <person name="G."/>
            <person name="Liu"/>
            <person name="M."/>
            <person name="Xu"/>
            <person name="J."/>
            <person name="Liu"/>
            <person name="S."/>
            <person name="Jordana"/>
            <person name="J."/>
            <person name="Noce"/>
            <person name="A."/>
            <person name="Amills"/>
            <person name="M."/>
            <person name="Wu"/>
            <person name="D.D."/>
            <person name="Li"/>
            <person name="S."/>
            <person name="Zhou"/>
            <person name="X. and Zhong"/>
            <person name="J."/>
        </authorList>
    </citation>
    <scope>NUCLEOTIDE SEQUENCE [LARGE SCALE GENOMIC DNA]</scope>
</reference>
<reference evidence="10" key="3">
    <citation type="submission" date="2025-09" db="UniProtKB">
        <authorList>
            <consortium name="Ensembl"/>
        </authorList>
    </citation>
    <scope>IDENTIFICATION</scope>
</reference>
<feature type="domain" description="Ig-like" evidence="9">
    <location>
        <begin position="11"/>
        <end position="104"/>
    </location>
</feature>
<organism evidence="10 11">
    <name type="scientific">Equus asinus</name>
    <name type="common">Donkey</name>
    <name type="synonym">Equus africanus asinus</name>
    <dbReference type="NCBI Taxonomy" id="9793"/>
    <lineage>
        <taxon>Eukaryota</taxon>
        <taxon>Metazoa</taxon>
        <taxon>Chordata</taxon>
        <taxon>Craniata</taxon>
        <taxon>Vertebrata</taxon>
        <taxon>Euteleostomi</taxon>
        <taxon>Mammalia</taxon>
        <taxon>Eutheria</taxon>
        <taxon>Laurasiatheria</taxon>
        <taxon>Perissodactyla</taxon>
        <taxon>Equidae</taxon>
        <taxon>Equus</taxon>
    </lineage>
</organism>
<comment type="subcellular location">
    <subcellularLocation>
        <location evidence="1">Cell membrane</location>
    </subcellularLocation>
</comment>
<keyword evidence="5" id="KW-1015">Disulfide bond</keyword>
<keyword evidence="3" id="KW-0732">Signal</keyword>
<dbReference type="SUPFAM" id="SSF48726">
    <property type="entry name" value="Immunoglobulin"/>
    <property type="match status" value="1"/>
</dbReference>
<dbReference type="InterPro" id="IPR036179">
    <property type="entry name" value="Ig-like_dom_sf"/>
</dbReference>
<keyword evidence="8" id="KW-0391">Immunity</keyword>
<sequence length="145" mass="16577">VETLLKVLSGPLLWHLASESWSLIIQEGKDVNTNCDFSKSFYSLSWYWQKHGEVPVFLMMLVKDGEEKSYDKIPATFNEKKQQSSLFITASQNSHAGTYFCGVEAQRHPGPQSLYSNLKPGHRCSPNTRLLWGTYQKAHPLKRET</sequence>
<dbReference type="Ensembl" id="ENSEAST00005046957.1">
    <property type="protein sequence ID" value="ENSEASP00005062740.1"/>
    <property type="gene ID" value="ENSEASG00005027796.1"/>
</dbReference>
<keyword evidence="6" id="KW-0325">Glycoprotein</keyword>
<evidence type="ECO:0000256" key="3">
    <source>
        <dbReference type="ARBA" id="ARBA00022729"/>
    </source>
</evidence>
<dbReference type="PROSITE" id="PS50835">
    <property type="entry name" value="IG_LIKE"/>
    <property type="match status" value="1"/>
</dbReference>
<dbReference type="InterPro" id="IPR051896">
    <property type="entry name" value="TCR_alpha_variable"/>
</dbReference>
<proteinExistence type="predicted"/>
<name>A0A9L0KBI7_EQUAS</name>
<dbReference type="InterPro" id="IPR007110">
    <property type="entry name" value="Ig-like_dom"/>
</dbReference>
<evidence type="ECO:0000256" key="6">
    <source>
        <dbReference type="ARBA" id="ARBA00023180"/>
    </source>
</evidence>
<evidence type="ECO:0000256" key="7">
    <source>
        <dbReference type="ARBA" id="ARBA00038651"/>
    </source>
</evidence>
<evidence type="ECO:0000256" key="8">
    <source>
        <dbReference type="ARBA" id="ARBA00043266"/>
    </source>
</evidence>
<evidence type="ECO:0000256" key="5">
    <source>
        <dbReference type="ARBA" id="ARBA00023157"/>
    </source>
</evidence>
<protein>
    <recommendedName>
        <fullName evidence="9">Ig-like domain-containing protein</fullName>
    </recommendedName>
</protein>
<dbReference type="PANTHER" id="PTHR19339:SF12">
    <property type="entry name" value="IG-LIKE DOMAIN-CONTAINING PROTEIN"/>
    <property type="match status" value="1"/>
</dbReference>
<dbReference type="GO" id="GO:0042101">
    <property type="term" value="C:T cell receptor complex"/>
    <property type="evidence" value="ECO:0007669"/>
    <property type="project" value="UniProtKB-KW"/>
</dbReference>
<keyword evidence="11" id="KW-1185">Reference proteome</keyword>
<evidence type="ECO:0000256" key="4">
    <source>
        <dbReference type="ARBA" id="ARBA00023136"/>
    </source>
</evidence>
<dbReference type="Proteomes" id="UP000694387">
    <property type="component" value="Chromosome 2"/>
</dbReference>
<dbReference type="Gene3D" id="2.60.40.10">
    <property type="entry name" value="Immunoglobulins"/>
    <property type="match status" value="1"/>
</dbReference>
<keyword evidence="4" id="KW-0472">Membrane</keyword>
<dbReference type="InterPro" id="IPR013106">
    <property type="entry name" value="Ig_V-set"/>
</dbReference>
<dbReference type="AlphaFoldDB" id="A0A9L0KBI7"/>